<name>A0A1L3JJL8_9FLAO</name>
<accession>A0A1L3JJL8</accession>
<dbReference type="KEGG" id="ten:LPB136_08020"/>
<evidence type="ECO:0000259" key="1">
    <source>
        <dbReference type="Pfam" id="PF12969"/>
    </source>
</evidence>
<sequence length="637" mass="73519">MIKGYLPILFLFLLFSFKATSQDLNLSSLIIPLELKENANAVVRDNVIEVFIEDIDKMRIKKKRVITVLNKVGDREIDTYIHYNDDTKISKLSVKIYNALGKEIKKYSKKKFTDISAVSGGTLYSDARVKYIDYTPTDYPYTVVYESEYINSSTGFIPKWYPLESFYVSIQSSTYKLYNPKNLTLRTKEKNFDGFPIQKTENSDAEIHYEMENQPAIKYENNTLSFVDLMPSLLVASNNFSLKKVKGFGEDWKSFGKWMNDNLLLGRNKLEPATIAKITNLVKDAKTDLEKAKIVYKYMQDKTRYISVQVGIGGWEPILASEVDKVGYGDCKGLTNYTKALLDVVGVKSNYTVVFAKDRRDIEPDFTSMQGNHVILNLPNNGNDVWLECTSQTIPFGFLGDFTDDRNVLVVTPEGGVIKRTPAYKNKTNLQTLKANIQLDTKGKIDAKLNIESKGIQYDNKSYIESKTKKELEKYYKSSIWSYINNLEINSIDIKNNKEKVVFSENLDLSLYNYATVNESEYLFRVNVFNKNNYIPKRNRSRKLPLKIERGYKDVDEFKITIPEGYLINQLPNKKEITSKFGSYTASIEKLNENTILYKKSLLIKEGIYSKEDYKLYRSFRKKIAKYENLRIAITKK</sequence>
<dbReference type="Gene3D" id="2.60.40.3140">
    <property type="match status" value="1"/>
</dbReference>
<dbReference type="OrthoDB" id="8595007at2"/>
<gene>
    <name evidence="2" type="ORF">LPB136_08020</name>
</gene>
<dbReference type="Proteomes" id="UP000181898">
    <property type="component" value="Chromosome"/>
</dbReference>
<dbReference type="InterPro" id="IPR024618">
    <property type="entry name" value="DUF3857"/>
</dbReference>
<feature type="domain" description="DUF3857" evidence="1">
    <location>
        <begin position="61"/>
        <end position="217"/>
    </location>
</feature>
<dbReference type="STRING" id="1850252.LPB136_08020"/>
<evidence type="ECO:0000313" key="2">
    <source>
        <dbReference type="EMBL" id="APG65299.1"/>
    </source>
</evidence>
<dbReference type="EMBL" id="CP018155">
    <property type="protein sequence ID" value="APG65299.1"/>
    <property type="molecule type" value="Genomic_DNA"/>
</dbReference>
<protein>
    <submittedName>
        <fullName evidence="2">DUF3857 domain-containing protein</fullName>
    </submittedName>
</protein>
<dbReference type="AlphaFoldDB" id="A0A1L3JJL8"/>
<dbReference type="Gene3D" id="2.60.120.1130">
    <property type="match status" value="1"/>
</dbReference>
<keyword evidence="3" id="KW-1185">Reference proteome</keyword>
<proteinExistence type="predicted"/>
<dbReference type="Gene3D" id="3.10.620.30">
    <property type="match status" value="1"/>
</dbReference>
<reference evidence="2 3" key="1">
    <citation type="submission" date="2016-11" db="EMBL/GenBank/DDBJ databases">
        <title>Tenacibaculum sp. LPB0136, isolated from marine environment.</title>
        <authorList>
            <person name="Kim E."/>
            <person name="Yi H."/>
        </authorList>
    </citation>
    <scope>NUCLEOTIDE SEQUENCE [LARGE SCALE GENOMIC DNA]</scope>
    <source>
        <strain evidence="2 3">LPB0136</strain>
    </source>
</reference>
<organism evidence="2 3">
    <name type="scientific">Tenacibaculum todarodis</name>
    <dbReference type="NCBI Taxonomy" id="1850252"/>
    <lineage>
        <taxon>Bacteria</taxon>
        <taxon>Pseudomonadati</taxon>
        <taxon>Bacteroidota</taxon>
        <taxon>Flavobacteriia</taxon>
        <taxon>Flavobacteriales</taxon>
        <taxon>Flavobacteriaceae</taxon>
        <taxon>Tenacibaculum</taxon>
    </lineage>
</organism>
<dbReference type="RefSeq" id="WP_072555786.1">
    <property type="nucleotide sequence ID" value="NZ_CP018155.1"/>
</dbReference>
<evidence type="ECO:0000313" key="3">
    <source>
        <dbReference type="Proteomes" id="UP000181898"/>
    </source>
</evidence>
<dbReference type="Pfam" id="PF12969">
    <property type="entry name" value="DUF3857"/>
    <property type="match status" value="1"/>
</dbReference>